<evidence type="ECO:0000313" key="2">
    <source>
        <dbReference type="EMBL" id="SFL43804.1"/>
    </source>
</evidence>
<dbReference type="Pfam" id="PF08668">
    <property type="entry name" value="HDOD"/>
    <property type="match status" value="1"/>
</dbReference>
<sequence>MLFCPGRRARPPIEIIPDTMTTVAAPALPVENAVEDALLRSIRIPPRPSLLVDLQRELAQADPSPRQIARIIGNDVGMSGALLKLANSPFFGAARKAKSVEQGINFLGINQCAALLTGLLARQAIEGDEAQLNHFWEVSARRAQALVFTSRKLRIAPPDIAHTFGLFCDIGVPLLMNRFPDYVDTFAAASNDPRRCFTSVEDERHNTNHAAIGCLLARNWGLSPDVSWAILLHHDYRVLDDPATDDAVRSLVALSVLAEKGIQRYHSNSVALEWDKGGELACRHLALSPDETEDLLDELHETFHNEH</sequence>
<dbReference type="InterPro" id="IPR013976">
    <property type="entry name" value="HDOD"/>
</dbReference>
<name>A0A1I4HNY1_9BURK</name>
<organism evidence="2 3">
    <name type="scientific">Rugamonas rubra</name>
    <dbReference type="NCBI Taxonomy" id="758825"/>
    <lineage>
        <taxon>Bacteria</taxon>
        <taxon>Pseudomonadati</taxon>
        <taxon>Pseudomonadota</taxon>
        <taxon>Betaproteobacteria</taxon>
        <taxon>Burkholderiales</taxon>
        <taxon>Oxalobacteraceae</taxon>
        <taxon>Telluria group</taxon>
        <taxon>Rugamonas</taxon>
    </lineage>
</organism>
<dbReference type="PANTHER" id="PTHR33525">
    <property type="match status" value="1"/>
</dbReference>
<dbReference type="STRING" id="758825.SAMN02982985_00129"/>
<dbReference type="PROSITE" id="PS51833">
    <property type="entry name" value="HDOD"/>
    <property type="match status" value="1"/>
</dbReference>
<dbReference type="AlphaFoldDB" id="A0A1I4HNY1"/>
<dbReference type="Gene3D" id="1.10.3210.10">
    <property type="entry name" value="Hypothetical protein af1432"/>
    <property type="match status" value="1"/>
</dbReference>
<dbReference type="Proteomes" id="UP000199470">
    <property type="component" value="Unassembled WGS sequence"/>
</dbReference>
<gene>
    <name evidence="2" type="ORF">SAMN02982985_00129</name>
</gene>
<dbReference type="SUPFAM" id="SSF109604">
    <property type="entry name" value="HD-domain/PDEase-like"/>
    <property type="match status" value="1"/>
</dbReference>
<keyword evidence="3" id="KW-1185">Reference proteome</keyword>
<dbReference type="PANTHER" id="PTHR33525:SF6">
    <property type="entry name" value="HDOD DOMAIN-CONTAINING PROTEIN"/>
    <property type="match status" value="1"/>
</dbReference>
<evidence type="ECO:0000259" key="1">
    <source>
        <dbReference type="PROSITE" id="PS51833"/>
    </source>
</evidence>
<proteinExistence type="predicted"/>
<protein>
    <submittedName>
        <fullName evidence="2">HD-like signal output (HDOD) domain, no enzymatic activity</fullName>
    </submittedName>
</protein>
<accession>A0A1I4HNY1</accession>
<reference evidence="2 3" key="1">
    <citation type="submission" date="2016-10" db="EMBL/GenBank/DDBJ databases">
        <authorList>
            <person name="de Groot N.N."/>
        </authorList>
    </citation>
    <scope>NUCLEOTIDE SEQUENCE [LARGE SCALE GENOMIC DNA]</scope>
    <source>
        <strain evidence="2 3">ATCC 43154</strain>
    </source>
</reference>
<feature type="domain" description="HDOD" evidence="1">
    <location>
        <begin position="44"/>
        <end position="236"/>
    </location>
</feature>
<evidence type="ECO:0000313" key="3">
    <source>
        <dbReference type="Proteomes" id="UP000199470"/>
    </source>
</evidence>
<dbReference type="InterPro" id="IPR052340">
    <property type="entry name" value="RNase_Y/CdgJ"/>
</dbReference>
<dbReference type="EMBL" id="FOTW01000004">
    <property type="protein sequence ID" value="SFL43804.1"/>
    <property type="molecule type" value="Genomic_DNA"/>
</dbReference>